<organism evidence="2 3">
    <name type="scientific">Diacronema lutheri</name>
    <name type="common">Unicellular marine alga</name>
    <name type="synonym">Monochrysis lutheri</name>
    <dbReference type="NCBI Taxonomy" id="2081491"/>
    <lineage>
        <taxon>Eukaryota</taxon>
        <taxon>Haptista</taxon>
        <taxon>Haptophyta</taxon>
        <taxon>Pavlovophyceae</taxon>
        <taxon>Pavlovales</taxon>
        <taxon>Pavlovaceae</taxon>
        <taxon>Diacronema</taxon>
    </lineage>
</organism>
<dbReference type="Proteomes" id="UP000751190">
    <property type="component" value="Unassembled WGS sequence"/>
</dbReference>
<keyword evidence="3" id="KW-1185">Reference proteome</keyword>
<feature type="compositionally biased region" description="Gly residues" evidence="1">
    <location>
        <begin position="889"/>
        <end position="905"/>
    </location>
</feature>
<feature type="compositionally biased region" description="Acidic residues" evidence="1">
    <location>
        <begin position="45"/>
        <end position="55"/>
    </location>
</feature>
<dbReference type="EMBL" id="JAGTXO010000020">
    <property type="protein sequence ID" value="KAG8462489.1"/>
    <property type="molecule type" value="Genomic_DNA"/>
</dbReference>
<protein>
    <submittedName>
        <fullName evidence="2">Uncharacterized protein</fullName>
    </submittedName>
</protein>
<dbReference type="OrthoDB" id="205993at2759"/>
<evidence type="ECO:0000313" key="3">
    <source>
        <dbReference type="Proteomes" id="UP000751190"/>
    </source>
</evidence>
<dbReference type="AlphaFoldDB" id="A0A8J6C750"/>
<feature type="region of interest" description="Disordered" evidence="1">
    <location>
        <begin position="868"/>
        <end position="907"/>
    </location>
</feature>
<feature type="region of interest" description="Disordered" evidence="1">
    <location>
        <begin position="759"/>
        <end position="784"/>
    </location>
</feature>
<name>A0A8J6C750_DIALT</name>
<feature type="region of interest" description="Disordered" evidence="1">
    <location>
        <begin position="1"/>
        <end position="109"/>
    </location>
</feature>
<sequence>MSTRHAQRVGVGAVRSSSEEESDEPDAQVRKPLGFAALLASSDDAGSDASDDESSDGERARDDGAPAAEAPARAAASQRAAAGARAAKKGQDVRVPARPSHASRLKPARARANAADDDALLSAAAATARAEAGGGATYGSACYGAGARAARFAVLAVDRRALDPDAETLRLFGARAIRAATAEAEAEAAAEGGGAGAMPELPRRLQRQMRTRHALQQRGARLGASAMRARARRCLLVQPSASWPPVSGGGPLDGTFAEHSPRLGHYVLRPRDAEEARRARARYAAAVRTGDARALLALLGRQPWHVPTLLALHRVLCQTGQVAEAADMAARALHACELGFCNDFVTDWLDGGARLELSSPARPDAQRGVVGAASSGADERADDDGSLLLRALWHHAAHLHRRGAHRATLSVTKLCLSLDPLADPTHALLVLDARCVRAGDEAALEAISSDPALRAVPPIGALAGYSDLARAGAGDGADGDGALPEAPLRMLPGWGYSRALAAFKAESRASGAGARRAAAGARARARGAGEASEASTPPDTPAPPSDSAPPASSALLEGALLWFPELLPRLLSHASASDPRTAPLIECWEAAVGAVGGAAAGGAAVGAAVGAADGTAGGAANASAPSALLERLLTLYAEQSADFWREKAVVAWLDVHARALATRLRAGGREAAALRACARARERAYPRGGRDVLLGSEFAELAEEARHGLIPAEAGAEALRLPAAGALDDDDDGGGGWELGGDDAVELLLANAHFGARAHRADGGSDAGDESADEDEANRTSDNALVPERVSAAYDTIEGAWDAFRSASTEYTEHVESSRGLDDAAVRTPAGAARRAGLVSFAVQLGEELLRTLLELDALDLAVFSDEDEHDGRVGGNGGGGDDDDGGGDDGNGGDDGGSGGGGGNRARERRAMGTIAEHASFAREWRRSVSHDIQRLLDQLDQWAEALRRLGA</sequence>
<accession>A0A8J6C750</accession>
<dbReference type="PANTHER" id="PTHR22684">
    <property type="entry name" value="NULP1-RELATED"/>
    <property type="match status" value="1"/>
</dbReference>
<comment type="caution">
    <text evidence="2">The sequence shown here is derived from an EMBL/GenBank/DDBJ whole genome shotgun (WGS) entry which is preliminary data.</text>
</comment>
<feature type="region of interest" description="Disordered" evidence="1">
    <location>
        <begin position="514"/>
        <end position="552"/>
    </location>
</feature>
<feature type="compositionally biased region" description="Acidic residues" evidence="1">
    <location>
        <begin position="767"/>
        <end position="776"/>
    </location>
</feature>
<reference evidence="2" key="1">
    <citation type="submission" date="2021-05" db="EMBL/GenBank/DDBJ databases">
        <title>The genome of the haptophyte Pavlova lutheri (Diacronema luteri, Pavlovales) - a model for lipid biosynthesis in eukaryotic algae.</title>
        <authorList>
            <person name="Hulatt C.J."/>
            <person name="Posewitz M.C."/>
        </authorList>
    </citation>
    <scope>NUCLEOTIDE SEQUENCE</scope>
    <source>
        <strain evidence="2">NIVA-4/92</strain>
    </source>
</reference>
<feature type="compositionally biased region" description="Low complexity" evidence="1">
    <location>
        <begin position="514"/>
        <end position="537"/>
    </location>
</feature>
<dbReference type="PANTHER" id="PTHR22684:SF0">
    <property type="entry name" value="RIBOSOME QUALITY CONTROL COMPLEX SUBUNIT TCF25"/>
    <property type="match status" value="1"/>
</dbReference>
<evidence type="ECO:0000256" key="1">
    <source>
        <dbReference type="SAM" id="MobiDB-lite"/>
    </source>
</evidence>
<proteinExistence type="predicted"/>
<evidence type="ECO:0000313" key="2">
    <source>
        <dbReference type="EMBL" id="KAG8462489.1"/>
    </source>
</evidence>
<feature type="compositionally biased region" description="Pro residues" evidence="1">
    <location>
        <begin position="538"/>
        <end position="547"/>
    </location>
</feature>
<dbReference type="InterPro" id="IPR006994">
    <property type="entry name" value="TCF25/Rqc1"/>
</dbReference>
<dbReference type="Pfam" id="PF04910">
    <property type="entry name" value="Tcf25"/>
    <property type="match status" value="2"/>
</dbReference>
<dbReference type="GO" id="GO:1990112">
    <property type="term" value="C:RQC complex"/>
    <property type="evidence" value="ECO:0007669"/>
    <property type="project" value="TreeGrafter"/>
</dbReference>
<feature type="compositionally biased region" description="Low complexity" evidence="1">
    <location>
        <begin position="65"/>
        <end position="85"/>
    </location>
</feature>
<gene>
    <name evidence="2" type="ORF">KFE25_010314</name>
</gene>